<protein>
    <submittedName>
        <fullName evidence="1">Uncharacterized protein</fullName>
    </submittedName>
</protein>
<organism evidence="1">
    <name type="scientific">Pseudomonas phage Orisa03</name>
    <dbReference type="NCBI Taxonomy" id="3138542"/>
    <lineage>
        <taxon>Viruses</taxon>
    </lineage>
</organism>
<sequence>MIVNGKRVEFSVAPASKWQEYERRKREYVRKNGWTSDVEYRAAMEKICRELGI</sequence>
<dbReference type="EMBL" id="PP179327">
    <property type="protein sequence ID" value="XAI70792.1"/>
    <property type="molecule type" value="Genomic_DNA"/>
</dbReference>
<reference evidence="1" key="1">
    <citation type="journal article" date="2024" name="J. Gen. Virol.">
        <title>Novel phages of Pseudomonas syringae unveil numerous potential auxiliary metabolic genes.</title>
        <authorList>
            <person name="Feltin C."/>
            <person name="Garneau J.R."/>
            <person name="Morris C.E."/>
            <person name="Berard A."/>
            <person name="Torres-Barcelo C."/>
        </authorList>
    </citation>
    <scope>NUCLEOTIDE SEQUENCE</scope>
</reference>
<gene>
    <name evidence="1" type="ORF">Orisa03_00059</name>
</gene>
<accession>A0AAU6W2K9</accession>
<proteinExistence type="predicted"/>
<evidence type="ECO:0000313" key="1">
    <source>
        <dbReference type="EMBL" id="XAI70792.1"/>
    </source>
</evidence>
<name>A0AAU6W2K9_9VIRU</name>